<gene>
    <name evidence="7" type="ORF">FSB_LOCUS42968</name>
</gene>
<dbReference type="InterPro" id="IPR057670">
    <property type="entry name" value="SH3_retrovirus"/>
</dbReference>
<accession>A0A2N9HLP9</accession>
<dbReference type="PANTHER" id="PTHR43625:SF40">
    <property type="entry name" value="ALDO-KETO REDUCTASE YAKC [NADP(+)]"/>
    <property type="match status" value="1"/>
</dbReference>
<feature type="domain" description="Retrovirus-related Pol polyprotein from transposon TNT 1-94-like beta-barrel" evidence="5">
    <location>
        <begin position="137"/>
        <end position="218"/>
    </location>
</feature>
<evidence type="ECO:0000256" key="2">
    <source>
        <dbReference type="ARBA" id="ARBA00023002"/>
    </source>
</evidence>
<feature type="domain" description="Retroviral polymerase SH3-like" evidence="6">
    <location>
        <begin position="350"/>
        <end position="399"/>
    </location>
</feature>
<dbReference type="EMBL" id="OIVN01004035">
    <property type="protein sequence ID" value="SPD15086.1"/>
    <property type="molecule type" value="Genomic_DNA"/>
</dbReference>
<dbReference type="PANTHER" id="PTHR43625">
    <property type="entry name" value="AFLATOXIN B1 ALDEHYDE REDUCTASE"/>
    <property type="match status" value="1"/>
</dbReference>
<dbReference type="AlphaFoldDB" id="A0A2N9HLP9"/>
<dbReference type="InterPro" id="IPR054722">
    <property type="entry name" value="PolX-like_BBD"/>
</dbReference>
<dbReference type="InterPro" id="IPR036812">
    <property type="entry name" value="NAD(P)_OxRdtase_dom_sf"/>
</dbReference>
<evidence type="ECO:0000259" key="6">
    <source>
        <dbReference type="Pfam" id="PF25597"/>
    </source>
</evidence>
<reference evidence="7" key="1">
    <citation type="submission" date="2018-02" db="EMBL/GenBank/DDBJ databases">
        <authorList>
            <person name="Cohen D.B."/>
            <person name="Kent A.D."/>
        </authorList>
    </citation>
    <scope>NUCLEOTIDE SEQUENCE</scope>
</reference>
<evidence type="ECO:0000259" key="5">
    <source>
        <dbReference type="Pfam" id="PF22936"/>
    </source>
</evidence>
<evidence type="ECO:0000256" key="1">
    <source>
        <dbReference type="ARBA" id="ARBA00022857"/>
    </source>
</evidence>
<keyword evidence="1" id="KW-0521">NADP</keyword>
<feature type="compositionally biased region" description="Basic and acidic residues" evidence="3">
    <location>
        <begin position="418"/>
        <end position="430"/>
    </location>
</feature>
<dbReference type="Pfam" id="PF22936">
    <property type="entry name" value="Pol_BBD"/>
    <property type="match status" value="1"/>
</dbReference>
<proteinExistence type="predicted"/>
<feature type="domain" description="NADP-dependent oxidoreductase" evidence="4">
    <location>
        <begin position="492"/>
        <end position="721"/>
    </location>
</feature>
<dbReference type="GO" id="GO:0005737">
    <property type="term" value="C:cytoplasm"/>
    <property type="evidence" value="ECO:0007669"/>
    <property type="project" value="TreeGrafter"/>
</dbReference>
<dbReference type="Pfam" id="PF00248">
    <property type="entry name" value="Aldo_ket_red"/>
    <property type="match status" value="1"/>
</dbReference>
<keyword evidence="2" id="KW-0560">Oxidoreductase</keyword>
<dbReference type="Pfam" id="PF25597">
    <property type="entry name" value="SH3_retrovirus"/>
    <property type="match status" value="1"/>
</dbReference>
<feature type="region of interest" description="Disordered" evidence="3">
    <location>
        <begin position="418"/>
        <end position="445"/>
    </location>
</feature>
<sequence>MESYLQGQDLWEIVAGSETTPPDNDQALRKWKVKAGKAMFTIKTSIEEEMLDHIRRVDTPKAAWDTFATLFLKKNNVRLQLLENELMSIAQRNMTITQYFTKPTKEEEMATASIMEEDKEMALAVANPEQVNYREDWIVDSGCSNHMTGDKEKLQNMSKYKGKRVVVTVDNTRLPIAHIGETLIIPRFNTKQVPLEQVYHVPGVNKNLLSVAQQADSGNWVLFVPKDVKVYKEIVVIGTPTMEGQQMESVYVMSAESAYVDKTRKNETVDLWHARLGHVSYHKLKESKFRAKEPLELVHPDVFGRVKQPSIKGMRYMVTFIDDFSRCGTLNQRKVTFEFLAMSAMYLCLDHLRSKFDKKAIRCIFVGYDSQRKVWRCCDPTTGRCYTSRNVIFDEASSWWSEDKATLPVLKEIEEKMPESMEEQSGKDQSKMGVHHRTPKEDQPRLEEVIKGEECLEPQLRRLTRQQKTNPRDSRCQHKAWVAWASAFYGPPKPEQDMIALIHHAVDSGITFFNSSDFYGPFTNELPRWKGTMSYHYNLNSEMNSLNFKFVDGKVEIHGDPAYVRAACEASLKRLDIDCIDIYFQHSVDNRVPIEVKIGELKKLVEEGKIKNIGFSNSFASTIRRAHAIHPITAVQIEWSLWARDVEKEIIPTCRELGIGIVTYSPLGRGFFSSGAMTLPRFQPENLEHNKTIFERVNEMAARKGGTPSQLALAWVHHQGEVSRPETQSMSSTHDNGRTLIRRALQVCQAL</sequence>
<evidence type="ECO:0000313" key="7">
    <source>
        <dbReference type="EMBL" id="SPD15086.1"/>
    </source>
</evidence>
<evidence type="ECO:0000259" key="4">
    <source>
        <dbReference type="Pfam" id="PF00248"/>
    </source>
</evidence>
<dbReference type="Gene3D" id="3.20.20.100">
    <property type="entry name" value="NADP-dependent oxidoreductase domain"/>
    <property type="match status" value="1"/>
</dbReference>
<organism evidence="7">
    <name type="scientific">Fagus sylvatica</name>
    <name type="common">Beechnut</name>
    <dbReference type="NCBI Taxonomy" id="28930"/>
    <lineage>
        <taxon>Eukaryota</taxon>
        <taxon>Viridiplantae</taxon>
        <taxon>Streptophyta</taxon>
        <taxon>Embryophyta</taxon>
        <taxon>Tracheophyta</taxon>
        <taxon>Spermatophyta</taxon>
        <taxon>Magnoliopsida</taxon>
        <taxon>eudicotyledons</taxon>
        <taxon>Gunneridae</taxon>
        <taxon>Pentapetalae</taxon>
        <taxon>rosids</taxon>
        <taxon>fabids</taxon>
        <taxon>Fagales</taxon>
        <taxon>Fagaceae</taxon>
        <taxon>Fagus</taxon>
    </lineage>
</organism>
<dbReference type="InterPro" id="IPR020471">
    <property type="entry name" value="AKR"/>
</dbReference>
<dbReference type="Pfam" id="PF14223">
    <property type="entry name" value="Retrotran_gag_2"/>
    <property type="match status" value="1"/>
</dbReference>
<evidence type="ECO:0000256" key="3">
    <source>
        <dbReference type="SAM" id="MobiDB-lite"/>
    </source>
</evidence>
<dbReference type="PRINTS" id="PR00069">
    <property type="entry name" value="ALDKETRDTASE"/>
</dbReference>
<dbReference type="GO" id="GO:0016491">
    <property type="term" value="F:oxidoreductase activity"/>
    <property type="evidence" value="ECO:0007669"/>
    <property type="project" value="UniProtKB-KW"/>
</dbReference>
<protein>
    <submittedName>
        <fullName evidence="7">Uncharacterized protein</fullName>
    </submittedName>
</protein>
<dbReference type="SUPFAM" id="SSF51430">
    <property type="entry name" value="NAD(P)-linked oxidoreductase"/>
    <property type="match status" value="1"/>
</dbReference>
<name>A0A2N9HLP9_FAGSY</name>
<dbReference type="InterPro" id="IPR023210">
    <property type="entry name" value="NADP_OxRdtase_dom"/>
</dbReference>
<dbReference type="InterPro" id="IPR050791">
    <property type="entry name" value="Aldo-Keto_reductase"/>
</dbReference>